<accession>A0A7W6MXC4</accession>
<proteinExistence type="predicted"/>
<feature type="transmembrane region" description="Helical" evidence="1">
    <location>
        <begin position="84"/>
        <end position="108"/>
    </location>
</feature>
<dbReference type="Proteomes" id="UP000546007">
    <property type="component" value="Unassembled WGS sequence"/>
</dbReference>
<keyword evidence="1" id="KW-0472">Membrane</keyword>
<dbReference type="Pfam" id="PF04773">
    <property type="entry name" value="FecR"/>
    <property type="match status" value="1"/>
</dbReference>
<keyword evidence="1" id="KW-1133">Transmembrane helix</keyword>
<dbReference type="EMBL" id="JACIES010000001">
    <property type="protein sequence ID" value="MBB4024887.1"/>
    <property type="molecule type" value="Genomic_DNA"/>
</dbReference>
<comment type="caution">
    <text evidence="4">The sequence shown here is derived from an EMBL/GenBank/DDBJ whole genome shotgun (WGS) entry which is preliminary data.</text>
</comment>
<dbReference type="PANTHER" id="PTHR30273:SF2">
    <property type="entry name" value="PROTEIN FECR"/>
    <property type="match status" value="1"/>
</dbReference>
<reference evidence="4 5" key="1">
    <citation type="submission" date="2020-08" db="EMBL/GenBank/DDBJ databases">
        <title>Genomic Encyclopedia of Type Strains, Phase IV (KMG-IV): sequencing the most valuable type-strain genomes for metagenomic binning, comparative biology and taxonomic classification.</title>
        <authorList>
            <person name="Goeker M."/>
        </authorList>
    </citation>
    <scope>NUCLEOTIDE SEQUENCE [LARGE SCALE GENOMIC DNA]</scope>
    <source>
        <strain evidence="4 5">DSM 105721</strain>
    </source>
</reference>
<dbReference type="Gene3D" id="2.60.120.1440">
    <property type="match status" value="1"/>
</dbReference>
<evidence type="ECO:0000259" key="3">
    <source>
        <dbReference type="Pfam" id="PF16344"/>
    </source>
</evidence>
<dbReference type="PANTHER" id="PTHR30273">
    <property type="entry name" value="PERIPLASMIC SIGNAL SENSOR AND SIGMA FACTOR ACTIVATOR FECR-RELATED"/>
    <property type="match status" value="1"/>
</dbReference>
<evidence type="ECO:0000259" key="2">
    <source>
        <dbReference type="Pfam" id="PF04773"/>
    </source>
</evidence>
<organism evidence="4 5">
    <name type="scientific">Butyricimonas faecihominis</name>
    <dbReference type="NCBI Taxonomy" id="1472416"/>
    <lineage>
        <taxon>Bacteria</taxon>
        <taxon>Pseudomonadati</taxon>
        <taxon>Bacteroidota</taxon>
        <taxon>Bacteroidia</taxon>
        <taxon>Bacteroidales</taxon>
        <taxon>Odoribacteraceae</taxon>
        <taxon>Butyricimonas</taxon>
    </lineage>
</organism>
<dbReference type="InterPro" id="IPR032508">
    <property type="entry name" value="FecR_C"/>
</dbReference>
<dbReference type="InterPro" id="IPR006860">
    <property type="entry name" value="FecR"/>
</dbReference>
<protein>
    <recommendedName>
        <fullName evidence="6">DUF4974 domain-containing protein</fullName>
    </recommendedName>
</protein>
<dbReference type="Gene3D" id="3.55.50.30">
    <property type="match status" value="1"/>
</dbReference>
<evidence type="ECO:0000256" key="1">
    <source>
        <dbReference type="SAM" id="Phobius"/>
    </source>
</evidence>
<dbReference type="Pfam" id="PF16344">
    <property type="entry name" value="FecR_C"/>
    <property type="match status" value="1"/>
</dbReference>
<evidence type="ECO:0000313" key="5">
    <source>
        <dbReference type="Proteomes" id="UP000546007"/>
    </source>
</evidence>
<name>A0A7W6MXC4_9BACT</name>
<keyword evidence="5" id="KW-1185">Reference proteome</keyword>
<sequence length="387" mass="44974">MVTENDLEKIEFALYVLQHPEIRGKMEVREWLESGKHRDLLEELRRFREAGELEAAMRSPDVEKQWQYFRGKTKPRVWRMYLKWWLSAAAVVLALVVTDILLNEWYFVDLSLENTVPVARQVRSDVKLITGTGNEFLLGTGHIDTLLKGEGLVVDSLKGRQYLKVLRVTDRVAEQYTLQIPRGAEYLVVLEDGSRVWLNSESEFRYPSVFDQGKREVYLKGEGYFEVVHDKERPFIVRTEKVSTRVLGTEFNVQSYTGKAVNVTLVKGSVAVRGNNDQANTSEVVLNPGENASWEGGRFRVETVDALKYVAWKDGFFYYDNEPLENILNELGRWFDFTVFYQNPEVKSYRFKFWANRKDTPEEIMERLNETGKLHVRFNGESVVVSL</sequence>
<dbReference type="GO" id="GO:0016989">
    <property type="term" value="F:sigma factor antagonist activity"/>
    <property type="evidence" value="ECO:0007669"/>
    <property type="project" value="TreeGrafter"/>
</dbReference>
<feature type="domain" description="FecR protein" evidence="2">
    <location>
        <begin position="180"/>
        <end position="270"/>
    </location>
</feature>
<dbReference type="InterPro" id="IPR012373">
    <property type="entry name" value="Ferrdict_sens_TM"/>
</dbReference>
<dbReference type="GeneID" id="93101103"/>
<keyword evidence="1" id="KW-0812">Transmembrane</keyword>
<dbReference type="AlphaFoldDB" id="A0A7W6MXC4"/>
<dbReference type="RefSeq" id="WP_124318349.1">
    <property type="nucleotide sequence ID" value="NZ_AP028155.1"/>
</dbReference>
<evidence type="ECO:0000313" key="4">
    <source>
        <dbReference type="EMBL" id="MBB4024887.1"/>
    </source>
</evidence>
<gene>
    <name evidence="4" type="ORF">GGR14_000648</name>
</gene>
<evidence type="ECO:0008006" key="6">
    <source>
        <dbReference type="Google" id="ProtNLM"/>
    </source>
</evidence>
<dbReference type="OrthoDB" id="1100567at2"/>
<feature type="domain" description="Protein FecR C-terminal" evidence="3">
    <location>
        <begin position="317"/>
        <end position="385"/>
    </location>
</feature>